<comment type="caution">
    <text evidence="3">The sequence shown here is derived from an EMBL/GenBank/DDBJ whole genome shotgun (WGS) entry which is preliminary data.</text>
</comment>
<dbReference type="Proteomes" id="UP001215598">
    <property type="component" value="Unassembled WGS sequence"/>
</dbReference>
<name>A0AAD7NF00_9AGAR</name>
<organism evidence="3 4">
    <name type="scientific">Mycena metata</name>
    <dbReference type="NCBI Taxonomy" id="1033252"/>
    <lineage>
        <taxon>Eukaryota</taxon>
        <taxon>Fungi</taxon>
        <taxon>Dikarya</taxon>
        <taxon>Basidiomycota</taxon>
        <taxon>Agaricomycotina</taxon>
        <taxon>Agaricomycetes</taxon>
        <taxon>Agaricomycetidae</taxon>
        <taxon>Agaricales</taxon>
        <taxon>Marasmiineae</taxon>
        <taxon>Mycenaceae</taxon>
        <taxon>Mycena</taxon>
    </lineage>
</organism>
<dbReference type="PROSITE" id="PS50181">
    <property type="entry name" value="FBOX"/>
    <property type="match status" value="1"/>
</dbReference>
<dbReference type="SUPFAM" id="SSF52047">
    <property type="entry name" value="RNI-like"/>
    <property type="match status" value="1"/>
</dbReference>
<evidence type="ECO:0000256" key="1">
    <source>
        <dbReference type="SAM" id="MobiDB-lite"/>
    </source>
</evidence>
<dbReference type="InterPro" id="IPR032675">
    <property type="entry name" value="LRR_dom_sf"/>
</dbReference>
<keyword evidence="4" id="KW-1185">Reference proteome</keyword>
<dbReference type="Gene3D" id="3.80.10.10">
    <property type="entry name" value="Ribonuclease Inhibitor"/>
    <property type="match status" value="1"/>
</dbReference>
<dbReference type="InterPro" id="IPR001810">
    <property type="entry name" value="F-box_dom"/>
</dbReference>
<feature type="region of interest" description="Disordered" evidence="1">
    <location>
        <begin position="1"/>
        <end position="67"/>
    </location>
</feature>
<reference evidence="3" key="1">
    <citation type="submission" date="2023-03" db="EMBL/GenBank/DDBJ databases">
        <title>Massive genome expansion in bonnet fungi (Mycena s.s.) driven by repeated elements and novel gene families across ecological guilds.</title>
        <authorList>
            <consortium name="Lawrence Berkeley National Laboratory"/>
            <person name="Harder C.B."/>
            <person name="Miyauchi S."/>
            <person name="Viragh M."/>
            <person name="Kuo A."/>
            <person name="Thoen E."/>
            <person name="Andreopoulos B."/>
            <person name="Lu D."/>
            <person name="Skrede I."/>
            <person name="Drula E."/>
            <person name="Henrissat B."/>
            <person name="Morin E."/>
            <person name="Kohler A."/>
            <person name="Barry K."/>
            <person name="LaButti K."/>
            <person name="Morin E."/>
            <person name="Salamov A."/>
            <person name="Lipzen A."/>
            <person name="Mereny Z."/>
            <person name="Hegedus B."/>
            <person name="Baldrian P."/>
            <person name="Stursova M."/>
            <person name="Weitz H."/>
            <person name="Taylor A."/>
            <person name="Grigoriev I.V."/>
            <person name="Nagy L.G."/>
            <person name="Martin F."/>
            <person name="Kauserud H."/>
        </authorList>
    </citation>
    <scope>NUCLEOTIDE SEQUENCE</scope>
    <source>
        <strain evidence="3">CBHHK182m</strain>
    </source>
</reference>
<proteinExistence type="predicted"/>
<dbReference type="EMBL" id="JARKIB010000045">
    <property type="protein sequence ID" value="KAJ7757038.1"/>
    <property type="molecule type" value="Genomic_DNA"/>
</dbReference>
<feature type="domain" description="F-box" evidence="2">
    <location>
        <begin position="217"/>
        <end position="269"/>
    </location>
</feature>
<evidence type="ECO:0000259" key="2">
    <source>
        <dbReference type="PROSITE" id="PS50181"/>
    </source>
</evidence>
<evidence type="ECO:0000313" key="4">
    <source>
        <dbReference type="Proteomes" id="UP001215598"/>
    </source>
</evidence>
<evidence type="ECO:0000313" key="3">
    <source>
        <dbReference type="EMBL" id="KAJ7757038.1"/>
    </source>
</evidence>
<gene>
    <name evidence="3" type="ORF">B0H16DRAFT_1885754</name>
</gene>
<protein>
    <recommendedName>
        <fullName evidence="2">F-box domain-containing protein</fullName>
    </recommendedName>
</protein>
<sequence length="601" mass="67603">MASASNSWALSLRSGPPSQKPTDAPRRPLAPANVGRRASTLVATAGGIKPGNSKPSKISPKGRENEVKAVGIPRKSTRTKNSEAAIEPREKCTKACCTDYAALAQDLERGYKTALAILRAGRKVRPRETTRVLADMSRYQIQHHSYEQKLLWLKPTLKECRPGRLVSAATAPQSCIHPCCDRLRSAGAREVARLYGVIQQFQSQTFLQYLDAVRGLVSPIGRLPPELVRVMFAFVVKNELVGLDALPLVHVCSLWRSVALDMSQLWATIDLTKDISDERRLAQLRFYVSHAKERPLSIQSNWPSQPLLAEIIHLSHRWGELFLDLNRPEELDAVRGKIPLLKSLFLHFWHDDTDDTDELEGKTFEDAPSLRHLALTGDYGRVRPSRFILPWHQITELTLDDILPSEFSEFLSECPRLLSFEAYMIAGDVPHMAELCRPLRKLILQGWVPQEAVIAHTFPHMLSLSLQIDLENGLHPEFFAFLARSSRLEMLTLPAWPLSITTVDVVALLLATPSLRIMRSHWALVTPRFDLPLLPLTQDDVFEPPEPQSFAELHASGGIKSFPIQELRAIIRKRTENFPSLFDEDGIAIARLETWKDPGES</sequence>
<accession>A0AAD7NF00</accession>
<dbReference type="AlphaFoldDB" id="A0AAD7NF00"/>